<comment type="caution">
    <text evidence="1">The sequence shown here is derived from an EMBL/GenBank/DDBJ whole genome shotgun (WGS) entry which is preliminary data.</text>
</comment>
<organism evidence="1">
    <name type="scientific">marine sediment metagenome</name>
    <dbReference type="NCBI Taxonomy" id="412755"/>
    <lineage>
        <taxon>unclassified sequences</taxon>
        <taxon>metagenomes</taxon>
        <taxon>ecological metagenomes</taxon>
    </lineage>
</organism>
<dbReference type="AlphaFoldDB" id="A0A0F9HFU5"/>
<reference evidence="1" key="1">
    <citation type="journal article" date="2015" name="Nature">
        <title>Complex archaea that bridge the gap between prokaryotes and eukaryotes.</title>
        <authorList>
            <person name="Spang A."/>
            <person name="Saw J.H."/>
            <person name="Jorgensen S.L."/>
            <person name="Zaremba-Niedzwiedzka K."/>
            <person name="Martijn J."/>
            <person name="Lind A.E."/>
            <person name="van Eijk R."/>
            <person name="Schleper C."/>
            <person name="Guy L."/>
            <person name="Ettema T.J."/>
        </authorList>
    </citation>
    <scope>NUCLEOTIDE SEQUENCE</scope>
</reference>
<proteinExistence type="predicted"/>
<gene>
    <name evidence="1" type="ORF">LCGC14_2069670</name>
</gene>
<accession>A0A0F9HFU5</accession>
<dbReference type="EMBL" id="LAZR01024802">
    <property type="protein sequence ID" value="KKL73957.1"/>
    <property type="molecule type" value="Genomic_DNA"/>
</dbReference>
<protein>
    <submittedName>
        <fullName evidence="1">Uncharacterized protein</fullName>
    </submittedName>
</protein>
<sequence>MMRYLTVAVSPEGRIYLTIRTLTPFLDAKEDEYSAGELPVVMDKIRKELTKDIDRLGLPRIEGEMLSDFDVPVEAVSVYRLQDGE</sequence>
<evidence type="ECO:0000313" key="1">
    <source>
        <dbReference type="EMBL" id="KKL73957.1"/>
    </source>
</evidence>
<name>A0A0F9HFU5_9ZZZZ</name>